<dbReference type="Proteomes" id="UP000248749">
    <property type="component" value="Unassembled WGS sequence"/>
</dbReference>
<evidence type="ECO:0000313" key="6">
    <source>
        <dbReference type="Proteomes" id="UP000248749"/>
    </source>
</evidence>
<dbReference type="InterPro" id="IPR051400">
    <property type="entry name" value="HAD-like_hydrolase"/>
</dbReference>
<dbReference type="SFLD" id="SFLDS00003">
    <property type="entry name" value="Haloacid_Dehalogenase"/>
    <property type="match status" value="1"/>
</dbReference>
<gene>
    <name evidence="5" type="ORF">C1I99_26265</name>
</gene>
<evidence type="ECO:0000256" key="3">
    <source>
        <dbReference type="ARBA" id="ARBA00022801"/>
    </source>
</evidence>
<proteinExistence type="predicted"/>
<evidence type="ECO:0000313" key="5">
    <source>
        <dbReference type="EMBL" id="PZF88578.1"/>
    </source>
</evidence>
<dbReference type="RefSeq" id="WP_111136881.1">
    <property type="nucleotide sequence ID" value="NZ_POUB01000269.1"/>
</dbReference>
<dbReference type="GO" id="GO:0044281">
    <property type="term" value="P:small molecule metabolic process"/>
    <property type="evidence" value="ECO:0007669"/>
    <property type="project" value="UniProtKB-ARBA"/>
</dbReference>
<dbReference type="EMBL" id="POUB01000269">
    <property type="protein sequence ID" value="PZF88578.1"/>
    <property type="molecule type" value="Genomic_DNA"/>
</dbReference>
<dbReference type="NCBIfam" id="TIGR01549">
    <property type="entry name" value="HAD-SF-IA-v1"/>
    <property type="match status" value="1"/>
</dbReference>
<dbReference type="GO" id="GO:0016791">
    <property type="term" value="F:phosphatase activity"/>
    <property type="evidence" value="ECO:0007669"/>
    <property type="project" value="TreeGrafter"/>
</dbReference>
<dbReference type="InterPro" id="IPR036412">
    <property type="entry name" value="HAD-like_sf"/>
</dbReference>
<dbReference type="SFLD" id="SFLDG01129">
    <property type="entry name" value="C1.5:_HAD__Beta-PGM__Phosphata"/>
    <property type="match status" value="1"/>
</dbReference>
<comment type="caution">
    <text evidence="5">The sequence shown here is derived from an EMBL/GenBank/DDBJ whole genome shotgun (WGS) entry which is preliminary data.</text>
</comment>
<dbReference type="Gene3D" id="3.40.50.1000">
    <property type="entry name" value="HAD superfamily/HAD-like"/>
    <property type="match status" value="1"/>
</dbReference>
<dbReference type="InterPro" id="IPR023214">
    <property type="entry name" value="HAD_sf"/>
</dbReference>
<dbReference type="PANTHER" id="PTHR46470:SF2">
    <property type="entry name" value="GLYCERALDEHYDE 3-PHOSPHATE PHOSPHATASE"/>
    <property type="match status" value="1"/>
</dbReference>
<dbReference type="GO" id="GO:0046872">
    <property type="term" value="F:metal ion binding"/>
    <property type="evidence" value="ECO:0007669"/>
    <property type="project" value="UniProtKB-KW"/>
</dbReference>
<evidence type="ECO:0000256" key="4">
    <source>
        <dbReference type="ARBA" id="ARBA00022842"/>
    </source>
</evidence>
<keyword evidence="6" id="KW-1185">Reference proteome</keyword>
<organism evidence="5 6">
    <name type="scientific">Micromonospora deserti</name>
    <dbReference type="NCBI Taxonomy" id="2070366"/>
    <lineage>
        <taxon>Bacteria</taxon>
        <taxon>Bacillati</taxon>
        <taxon>Actinomycetota</taxon>
        <taxon>Actinomycetes</taxon>
        <taxon>Micromonosporales</taxon>
        <taxon>Micromonosporaceae</taxon>
        <taxon>Micromonospora</taxon>
    </lineage>
</organism>
<reference evidence="5 6" key="1">
    <citation type="submission" date="2018-01" db="EMBL/GenBank/DDBJ databases">
        <title>Draft genome sequence of Salinispora sp. 13K206.</title>
        <authorList>
            <person name="Sahin N."/>
            <person name="Saygin H."/>
            <person name="Ay H."/>
        </authorList>
    </citation>
    <scope>NUCLEOTIDE SEQUENCE [LARGE SCALE GENOMIC DNA]</scope>
    <source>
        <strain evidence="5 6">13K206</strain>
    </source>
</reference>
<sequence length="262" mass="28064">MVGVLRSPRALLLDFGGVLADAPRQPPAPPELVRRLSQLVAGMVPAEQIAADLGEGARAYALWRDDIGRTAEPVELPHAQVWADFVTRTWPKPARDAVEREATPLAYAWTWRPEWKVRPGIPEALHAAANADLPMAVVSNTLCGAAHRDFLAAAGLSDLFAAEFYSDEAGPRKPNPRLAQLAADAIGIPIGDCWFVGDSVNRDIACARRAGAGAAILMCSPRTDREPPNPDLEPDARIEDGHGLLALLHQSRGTGGRSSART</sequence>
<dbReference type="AlphaFoldDB" id="A0A2W2C9D6"/>
<dbReference type="OrthoDB" id="4954868at2"/>
<dbReference type="PANTHER" id="PTHR46470">
    <property type="entry name" value="N-ACYLNEURAMINATE-9-PHOSPHATASE"/>
    <property type="match status" value="1"/>
</dbReference>
<dbReference type="SUPFAM" id="SSF56784">
    <property type="entry name" value="HAD-like"/>
    <property type="match status" value="1"/>
</dbReference>
<name>A0A2W2C9D6_9ACTN</name>
<keyword evidence="3" id="KW-0378">Hydrolase</keyword>
<comment type="cofactor">
    <cofactor evidence="1">
        <name>Mg(2+)</name>
        <dbReference type="ChEBI" id="CHEBI:18420"/>
    </cofactor>
</comment>
<dbReference type="Pfam" id="PF00702">
    <property type="entry name" value="Hydrolase"/>
    <property type="match status" value="1"/>
</dbReference>
<keyword evidence="4" id="KW-0460">Magnesium</keyword>
<accession>A0A2W2C9D6</accession>
<evidence type="ECO:0000256" key="2">
    <source>
        <dbReference type="ARBA" id="ARBA00022723"/>
    </source>
</evidence>
<dbReference type="InterPro" id="IPR006439">
    <property type="entry name" value="HAD-SF_hydro_IA"/>
</dbReference>
<keyword evidence="2" id="KW-0479">Metal-binding</keyword>
<protein>
    <submittedName>
        <fullName evidence="5">Haloacid dehalogenase</fullName>
    </submittedName>
</protein>
<evidence type="ECO:0000256" key="1">
    <source>
        <dbReference type="ARBA" id="ARBA00001946"/>
    </source>
</evidence>